<dbReference type="FunFam" id="3.40.50.720:FF:000047">
    <property type="entry name" value="NADP-dependent L-serine/L-allo-threonine dehydrogenase"/>
    <property type="match status" value="1"/>
</dbReference>
<keyword evidence="2 4" id="KW-0560">Oxidoreductase</keyword>
<keyword evidence="5" id="KW-1185">Reference proteome</keyword>
<dbReference type="AlphaFoldDB" id="A0A379MQP7"/>
<dbReference type="GO" id="GO:0016616">
    <property type="term" value="F:oxidoreductase activity, acting on the CH-OH group of donors, NAD or NADP as acceptor"/>
    <property type="evidence" value="ECO:0007669"/>
    <property type="project" value="UniProtKB-ARBA"/>
</dbReference>
<organism evidence="4 5">
    <name type="scientific">Rikenella microfusus</name>
    <dbReference type="NCBI Taxonomy" id="28139"/>
    <lineage>
        <taxon>Bacteria</taxon>
        <taxon>Pseudomonadati</taxon>
        <taxon>Bacteroidota</taxon>
        <taxon>Bacteroidia</taxon>
        <taxon>Bacteroidales</taxon>
        <taxon>Rikenellaceae</taxon>
        <taxon>Rikenella</taxon>
    </lineage>
</organism>
<dbReference type="PROSITE" id="PS00061">
    <property type="entry name" value="ADH_SHORT"/>
    <property type="match status" value="1"/>
</dbReference>
<evidence type="ECO:0000256" key="1">
    <source>
        <dbReference type="ARBA" id="ARBA00006484"/>
    </source>
</evidence>
<evidence type="ECO:0000256" key="2">
    <source>
        <dbReference type="ARBA" id="ARBA00023002"/>
    </source>
</evidence>
<dbReference type="Pfam" id="PF00106">
    <property type="entry name" value="adh_short"/>
    <property type="match status" value="1"/>
</dbReference>
<dbReference type="EC" id="1.1.1.-" evidence="4"/>
<name>A0A379MQP7_9BACT</name>
<dbReference type="PANTHER" id="PTHR42901:SF1">
    <property type="entry name" value="ALCOHOL DEHYDROGENASE"/>
    <property type="match status" value="1"/>
</dbReference>
<protein>
    <submittedName>
        <fullName evidence="4">NADP-dependent 3-hydroxy acid dehydrogenase YdfG</fullName>
        <ecNumber evidence="4">1.1.1.-</ecNumber>
    </submittedName>
</protein>
<dbReference type="InterPro" id="IPR002347">
    <property type="entry name" value="SDR_fam"/>
</dbReference>
<gene>
    <name evidence="4" type="primary">ydfG</name>
    <name evidence="4" type="ORF">NCTC11190_01175</name>
</gene>
<dbReference type="InterPro" id="IPR020904">
    <property type="entry name" value="Sc_DH/Rdtase_CS"/>
</dbReference>
<dbReference type="PRINTS" id="PR00081">
    <property type="entry name" value="GDHRDH"/>
</dbReference>
<dbReference type="InterPro" id="IPR036291">
    <property type="entry name" value="NAD(P)-bd_dom_sf"/>
</dbReference>
<dbReference type="Proteomes" id="UP000255233">
    <property type="component" value="Unassembled WGS sequence"/>
</dbReference>
<evidence type="ECO:0000256" key="3">
    <source>
        <dbReference type="RuleBase" id="RU000363"/>
    </source>
</evidence>
<dbReference type="STRING" id="880526.GCA_000427365_00270"/>
<sequence length="252" mass="27694">MRTALITGATSGIGEATARRFGALGYRLILTGRRSHRLEAVKRAIETEHKTEILALSFDIRERTAVERAIAGLPNTWKQIDILVNNAGLAAGLEHIDEGDPDDWERMIDTNVKGLLYITRQVAPLMIASGGGHIVNIGSIAGRQTYENGAVYCASKHAVNALSQGMRIDLLKHGIKVSQIRPGMVDTEFSTVRFHGDKTRADAVYKGITPLTGDDIARVVEWIATLPPHININDIEVMPDRQADAFYTWRGN</sequence>
<dbReference type="Gene3D" id="3.40.50.720">
    <property type="entry name" value="NAD(P)-binding Rossmann-like Domain"/>
    <property type="match status" value="1"/>
</dbReference>
<dbReference type="OrthoDB" id="9775296at2"/>
<comment type="similarity">
    <text evidence="1 3">Belongs to the short-chain dehydrogenases/reductases (SDR) family.</text>
</comment>
<accession>A0A379MQP7</accession>
<dbReference type="PANTHER" id="PTHR42901">
    <property type="entry name" value="ALCOHOL DEHYDROGENASE"/>
    <property type="match status" value="1"/>
</dbReference>
<dbReference type="EMBL" id="UGVL01000001">
    <property type="protein sequence ID" value="SUE33958.1"/>
    <property type="molecule type" value="Genomic_DNA"/>
</dbReference>
<dbReference type="RefSeq" id="WP_037291313.1">
    <property type="nucleotide sequence ID" value="NZ_UGVL01000001.1"/>
</dbReference>
<proteinExistence type="inferred from homology"/>
<dbReference type="PRINTS" id="PR00080">
    <property type="entry name" value="SDRFAMILY"/>
</dbReference>
<evidence type="ECO:0000313" key="4">
    <source>
        <dbReference type="EMBL" id="SUE33958.1"/>
    </source>
</evidence>
<dbReference type="SUPFAM" id="SSF51735">
    <property type="entry name" value="NAD(P)-binding Rossmann-fold domains"/>
    <property type="match status" value="1"/>
</dbReference>
<evidence type="ECO:0000313" key="5">
    <source>
        <dbReference type="Proteomes" id="UP000255233"/>
    </source>
</evidence>
<reference evidence="4 5" key="1">
    <citation type="submission" date="2018-06" db="EMBL/GenBank/DDBJ databases">
        <authorList>
            <consortium name="Pathogen Informatics"/>
            <person name="Doyle S."/>
        </authorList>
    </citation>
    <scope>NUCLEOTIDE SEQUENCE [LARGE SCALE GENOMIC DNA]</scope>
    <source>
        <strain evidence="4 5">NCTC11190</strain>
    </source>
</reference>